<evidence type="ECO:0000256" key="2">
    <source>
        <dbReference type="ARBA" id="ARBA00006434"/>
    </source>
</evidence>
<keyword evidence="10" id="KW-0739">Sodium transport</keyword>
<dbReference type="InterPro" id="IPR001734">
    <property type="entry name" value="Na/solute_symporter"/>
</dbReference>
<keyword evidence="8" id="KW-0406">Ion transport</keyword>
<keyword evidence="5 12" id="KW-0812">Transmembrane</keyword>
<keyword evidence="4" id="KW-1003">Cell membrane</keyword>
<keyword evidence="9 12" id="KW-0472">Membrane</keyword>
<evidence type="ECO:0000256" key="6">
    <source>
        <dbReference type="ARBA" id="ARBA00022989"/>
    </source>
</evidence>
<feature type="transmembrane region" description="Helical" evidence="12">
    <location>
        <begin position="352"/>
        <end position="372"/>
    </location>
</feature>
<feature type="transmembrane region" description="Helical" evidence="12">
    <location>
        <begin position="21"/>
        <end position="40"/>
    </location>
</feature>
<evidence type="ECO:0000256" key="10">
    <source>
        <dbReference type="ARBA" id="ARBA00023201"/>
    </source>
</evidence>
<keyword evidence="14" id="KW-1185">Reference proteome</keyword>
<dbReference type="InterPro" id="IPR051163">
    <property type="entry name" value="Sodium:Solute_Symporter_SSF"/>
</dbReference>
<feature type="transmembrane region" description="Helical" evidence="12">
    <location>
        <begin position="410"/>
        <end position="428"/>
    </location>
</feature>
<evidence type="ECO:0000256" key="1">
    <source>
        <dbReference type="ARBA" id="ARBA00004651"/>
    </source>
</evidence>
<dbReference type="Gene3D" id="1.20.1730.10">
    <property type="entry name" value="Sodium/glucose cotransporter"/>
    <property type="match status" value="2"/>
</dbReference>
<evidence type="ECO:0000256" key="7">
    <source>
        <dbReference type="ARBA" id="ARBA00023053"/>
    </source>
</evidence>
<feature type="transmembrane region" description="Helical" evidence="12">
    <location>
        <begin position="160"/>
        <end position="180"/>
    </location>
</feature>
<reference evidence="13" key="1">
    <citation type="submission" date="2022-11" db="EMBL/GenBank/DDBJ databases">
        <title>Centuries of genome instability and evolution in soft-shell clam transmissible cancer (bioRxiv).</title>
        <authorList>
            <person name="Hart S.F.M."/>
            <person name="Yonemitsu M.A."/>
            <person name="Giersch R.M."/>
            <person name="Beal B.F."/>
            <person name="Arriagada G."/>
            <person name="Davis B.W."/>
            <person name="Ostrander E.A."/>
            <person name="Goff S.P."/>
            <person name="Metzger M.J."/>
        </authorList>
    </citation>
    <scope>NUCLEOTIDE SEQUENCE</scope>
    <source>
        <strain evidence="13">MELC-2E11</strain>
        <tissue evidence="13">Siphon/mantle</tissue>
    </source>
</reference>
<evidence type="ECO:0000256" key="12">
    <source>
        <dbReference type="SAM" id="Phobius"/>
    </source>
</evidence>
<dbReference type="PROSITE" id="PS50283">
    <property type="entry name" value="NA_SOLUT_SYMP_3"/>
    <property type="match status" value="1"/>
</dbReference>
<sequence>MPSEGYSYETGKIPTFHAADYAVFGCTLGISAAIGVFYAIKDRNKQTTDDYLLAGRSMHPIPVAMSLLSSFISAITILGTPAEVYVYSTMYWWISVAFIITAIGAGHIFIPIFYNLGITSVFQYAEMRFGHPTRVLASITYLVWMGGMKAVLWADTLQMVIVYGGMITMVAMGANLLGGIDEVWRTADEHGRIVFFEFNTDPRMRHSVWTVVFGGAVFWCCVFGTNQAQVQRAISVSSITRAKLAIWLNLPGMASIITISCLVGLVIFSFYAKARCDPVSFGIISKADQLVPLYTMDIMNEYHGLPGLLLSTIFSGSLSTISSGLNAVAAVMLEDFVKPMCCKGISPFRATIMSKIFVIVFGFVSLAFAFLVSQLGTMILTLAYVLFGVLGGPLLGMFSLGMLFPWANKWGGGIGLATSLALLLWIGLGQSITGTSVVIKPPVETVGCNWNATGFSRAETPINVTAAPGPTTTIDFAHPVTSAFDKYTGIERLYTVSYLWYSPIAVLVCVVVGLFVSLITGIEDTKKLNPKLICPAFDIFFPYLPEKIRKPLRFGVRHGEYLPEFDSLAERKERINSLTVNEAIPVVTANGSKAAGVDNRAYDPPQQTHL</sequence>
<evidence type="ECO:0000256" key="8">
    <source>
        <dbReference type="ARBA" id="ARBA00023065"/>
    </source>
</evidence>
<gene>
    <name evidence="13" type="ORF">MAR_029503</name>
</gene>
<proteinExistence type="inferred from homology"/>
<evidence type="ECO:0000313" key="13">
    <source>
        <dbReference type="EMBL" id="WAQ96813.1"/>
    </source>
</evidence>
<feature type="transmembrane region" description="Helical" evidence="12">
    <location>
        <begin position="91"/>
        <end position="114"/>
    </location>
</feature>
<name>A0ABY7DHT5_MYAAR</name>
<feature type="transmembrane region" description="Helical" evidence="12">
    <location>
        <begin position="60"/>
        <end position="79"/>
    </location>
</feature>
<organism evidence="13 14">
    <name type="scientific">Mya arenaria</name>
    <name type="common">Soft-shell clam</name>
    <dbReference type="NCBI Taxonomy" id="6604"/>
    <lineage>
        <taxon>Eukaryota</taxon>
        <taxon>Metazoa</taxon>
        <taxon>Spiralia</taxon>
        <taxon>Lophotrochozoa</taxon>
        <taxon>Mollusca</taxon>
        <taxon>Bivalvia</taxon>
        <taxon>Autobranchia</taxon>
        <taxon>Heteroconchia</taxon>
        <taxon>Euheterodonta</taxon>
        <taxon>Imparidentia</taxon>
        <taxon>Neoheterodontei</taxon>
        <taxon>Myida</taxon>
        <taxon>Myoidea</taxon>
        <taxon>Myidae</taxon>
        <taxon>Mya</taxon>
    </lineage>
</organism>
<evidence type="ECO:0000256" key="11">
    <source>
        <dbReference type="RuleBase" id="RU362091"/>
    </source>
</evidence>
<dbReference type="EMBL" id="CP111013">
    <property type="protein sequence ID" value="WAQ96813.1"/>
    <property type="molecule type" value="Genomic_DNA"/>
</dbReference>
<feature type="transmembrane region" description="Helical" evidence="12">
    <location>
        <begin position="206"/>
        <end position="225"/>
    </location>
</feature>
<evidence type="ECO:0000313" key="14">
    <source>
        <dbReference type="Proteomes" id="UP001164746"/>
    </source>
</evidence>
<comment type="similarity">
    <text evidence="2 11">Belongs to the sodium:solute symporter (SSF) (TC 2.A.21) family.</text>
</comment>
<evidence type="ECO:0000256" key="9">
    <source>
        <dbReference type="ARBA" id="ARBA00023136"/>
    </source>
</evidence>
<dbReference type="PANTHER" id="PTHR42985">
    <property type="entry name" value="SODIUM-COUPLED MONOCARBOXYLATE TRANSPORTER"/>
    <property type="match status" value="1"/>
</dbReference>
<feature type="transmembrane region" description="Helical" evidence="12">
    <location>
        <begin position="378"/>
        <end position="398"/>
    </location>
</feature>
<dbReference type="Proteomes" id="UP001164746">
    <property type="component" value="Chromosome 2"/>
</dbReference>
<keyword evidence="7" id="KW-0915">Sodium</keyword>
<evidence type="ECO:0000256" key="3">
    <source>
        <dbReference type="ARBA" id="ARBA00022448"/>
    </source>
</evidence>
<comment type="subcellular location">
    <subcellularLocation>
        <location evidence="1">Cell membrane</location>
        <topology evidence="1">Multi-pass membrane protein</topology>
    </subcellularLocation>
</comment>
<dbReference type="Pfam" id="PF00474">
    <property type="entry name" value="SSF"/>
    <property type="match status" value="1"/>
</dbReference>
<keyword evidence="3" id="KW-0813">Transport</keyword>
<evidence type="ECO:0000256" key="5">
    <source>
        <dbReference type="ARBA" id="ARBA00022692"/>
    </source>
</evidence>
<dbReference type="PANTHER" id="PTHR42985:SF40">
    <property type="entry name" value="LD47995P-RELATED"/>
    <property type="match status" value="1"/>
</dbReference>
<dbReference type="CDD" id="cd11492">
    <property type="entry name" value="SLC5sbd_NIS-SMVT"/>
    <property type="match status" value="1"/>
</dbReference>
<evidence type="ECO:0000256" key="4">
    <source>
        <dbReference type="ARBA" id="ARBA00022475"/>
    </source>
</evidence>
<feature type="transmembrane region" description="Helical" evidence="12">
    <location>
        <begin position="134"/>
        <end position="153"/>
    </location>
</feature>
<accession>A0ABY7DHT5</accession>
<feature type="transmembrane region" description="Helical" evidence="12">
    <location>
        <begin position="498"/>
        <end position="522"/>
    </location>
</feature>
<keyword evidence="6 12" id="KW-1133">Transmembrane helix</keyword>
<protein>
    <submittedName>
        <fullName evidence="13">SC5A8-like protein</fullName>
    </submittedName>
</protein>
<feature type="transmembrane region" description="Helical" evidence="12">
    <location>
        <begin position="246"/>
        <end position="271"/>
    </location>
</feature>
<dbReference type="InterPro" id="IPR038377">
    <property type="entry name" value="Na/Glc_symporter_sf"/>
</dbReference>